<protein>
    <recommendedName>
        <fullName evidence="10">Phosphate transport system permease protein</fullName>
    </recommendedName>
</protein>
<evidence type="ECO:0000256" key="9">
    <source>
        <dbReference type="RuleBase" id="RU363032"/>
    </source>
</evidence>
<evidence type="ECO:0000256" key="1">
    <source>
        <dbReference type="ARBA" id="ARBA00004651"/>
    </source>
</evidence>
<feature type="transmembrane region" description="Helical" evidence="9">
    <location>
        <begin position="300"/>
        <end position="321"/>
    </location>
</feature>
<dbReference type="InterPro" id="IPR000515">
    <property type="entry name" value="MetI-like"/>
</dbReference>
<evidence type="ECO:0000259" key="11">
    <source>
        <dbReference type="PROSITE" id="PS50928"/>
    </source>
</evidence>
<comment type="subcellular location">
    <subcellularLocation>
        <location evidence="1 9">Cell membrane</location>
        <topology evidence="1 9">Multi-pass membrane protein</topology>
    </subcellularLocation>
</comment>
<evidence type="ECO:0000256" key="8">
    <source>
        <dbReference type="ARBA" id="ARBA00023136"/>
    </source>
</evidence>
<comment type="caution">
    <text evidence="12">The sequence shown here is derived from an EMBL/GenBank/DDBJ whole genome shotgun (WGS) entry which is preliminary data.</text>
</comment>
<dbReference type="InterPro" id="IPR035906">
    <property type="entry name" value="MetI-like_sf"/>
</dbReference>
<evidence type="ECO:0000256" key="4">
    <source>
        <dbReference type="ARBA" id="ARBA00022475"/>
    </source>
</evidence>
<feature type="transmembrane region" description="Helical" evidence="9">
    <location>
        <begin position="130"/>
        <end position="154"/>
    </location>
</feature>
<dbReference type="Pfam" id="PF00528">
    <property type="entry name" value="BPD_transp_1"/>
    <property type="match status" value="1"/>
</dbReference>
<feature type="transmembrane region" description="Helical" evidence="9">
    <location>
        <begin position="174"/>
        <end position="197"/>
    </location>
</feature>
<keyword evidence="6 9" id="KW-0812">Transmembrane</keyword>
<evidence type="ECO:0000256" key="7">
    <source>
        <dbReference type="ARBA" id="ARBA00022989"/>
    </source>
</evidence>
<dbReference type="PROSITE" id="PS50928">
    <property type="entry name" value="ABC_TM1"/>
    <property type="match status" value="1"/>
</dbReference>
<gene>
    <name evidence="12" type="primary">pstC</name>
    <name evidence="12" type="ORF">R7226_26685</name>
</gene>
<keyword evidence="4 10" id="KW-1003">Cell membrane</keyword>
<evidence type="ECO:0000256" key="10">
    <source>
        <dbReference type="RuleBase" id="RU363054"/>
    </source>
</evidence>
<sequence>MNSLPSRRRGAPRRPPERAELWLGALAATLLVLILGMLFFVFKEAWPSFSHNGLAWFGSGGNTQQQLAAIYESPSNPDDYVYHLRAWPLIYGTMLSTGLAVLFGLPFALLCALFMVEFAPPGVQRVMTPVVRFLAAVPSVVYGLIGILVVAPWIDRNLVSAEFKLDVNPLVPISGGGLLLASFILMVMIVPIMIAIISDALRAVPRAWIEGSAALGVNRWRTMWKVAVRTARPAIAAAVVLATARALGEAIMLAMVSGSFIWAPNPLDGLNFFLEPIMPLAATIVGQQEGFSAIPLGQTLYAIAAVLLVSSALLSFAGWAVRQPLRRYATR</sequence>
<reference evidence="13" key="1">
    <citation type="submission" date="2023-07" db="EMBL/GenBank/DDBJ databases">
        <title>Conexibacter stalactiti sp. nov., isolated from stalactites in a lava cave and emended description of the genus Conexibacter.</title>
        <authorList>
            <person name="Lee S.D."/>
        </authorList>
    </citation>
    <scope>NUCLEOTIDE SEQUENCE [LARGE SCALE GENOMIC DNA]</scope>
    <source>
        <strain evidence="13">KCTC 39840</strain>
    </source>
</reference>
<dbReference type="InterPro" id="IPR051124">
    <property type="entry name" value="Phosphate_Transport_Permease"/>
</dbReference>
<organism evidence="12 13">
    <name type="scientific">Conexibacter stalactiti</name>
    <dbReference type="NCBI Taxonomy" id="1940611"/>
    <lineage>
        <taxon>Bacteria</taxon>
        <taxon>Bacillati</taxon>
        <taxon>Actinomycetota</taxon>
        <taxon>Thermoleophilia</taxon>
        <taxon>Solirubrobacterales</taxon>
        <taxon>Conexibacteraceae</taxon>
        <taxon>Conexibacter</taxon>
    </lineage>
</organism>
<proteinExistence type="inferred from homology"/>
<comment type="similarity">
    <text evidence="2 10">Belongs to the binding-protein-dependent transport system permease family. CysTW subfamily.</text>
</comment>
<name>A0ABU4HXC2_9ACTN</name>
<evidence type="ECO:0000256" key="5">
    <source>
        <dbReference type="ARBA" id="ARBA00022592"/>
    </source>
</evidence>
<evidence type="ECO:0000256" key="6">
    <source>
        <dbReference type="ARBA" id="ARBA00022692"/>
    </source>
</evidence>
<feature type="transmembrane region" description="Helical" evidence="9">
    <location>
        <begin position="234"/>
        <end position="263"/>
    </location>
</feature>
<evidence type="ECO:0000256" key="3">
    <source>
        <dbReference type="ARBA" id="ARBA00022448"/>
    </source>
</evidence>
<feature type="transmembrane region" description="Helical" evidence="9">
    <location>
        <begin position="89"/>
        <end position="118"/>
    </location>
</feature>
<feature type="domain" description="ABC transmembrane type-1" evidence="11">
    <location>
        <begin position="90"/>
        <end position="318"/>
    </location>
</feature>
<dbReference type="SUPFAM" id="SSF161098">
    <property type="entry name" value="MetI-like"/>
    <property type="match status" value="1"/>
</dbReference>
<dbReference type="Proteomes" id="UP001284601">
    <property type="component" value="Unassembled WGS sequence"/>
</dbReference>
<feature type="transmembrane region" description="Helical" evidence="9">
    <location>
        <begin position="21"/>
        <end position="42"/>
    </location>
</feature>
<dbReference type="PANTHER" id="PTHR30425">
    <property type="entry name" value="PHOSPHATE TRANSPORT SYSTEM PERMEASE PROTEIN PST"/>
    <property type="match status" value="1"/>
</dbReference>
<evidence type="ECO:0000313" key="13">
    <source>
        <dbReference type="Proteomes" id="UP001284601"/>
    </source>
</evidence>
<dbReference type="EMBL" id="JAWSTH010000112">
    <property type="protein sequence ID" value="MDW5597970.1"/>
    <property type="molecule type" value="Genomic_DNA"/>
</dbReference>
<evidence type="ECO:0000256" key="2">
    <source>
        <dbReference type="ARBA" id="ARBA00007069"/>
    </source>
</evidence>
<accession>A0ABU4HXC2</accession>
<keyword evidence="13" id="KW-1185">Reference proteome</keyword>
<keyword evidence="5 10" id="KW-0592">Phosphate transport</keyword>
<dbReference type="RefSeq" id="WP_318600439.1">
    <property type="nucleotide sequence ID" value="NZ_JAWSTH010000112.1"/>
</dbReference>
<dbReference type="Gene3D" id="1.10.3720.10">
    <property type="entry name" value="MetI-like"/>
    <property type="match status" value="1"/>
</dbReference>
<dbReference type="PANTHER" id="PTHR30425:SF1">
    <property type="entry name" value="PHOSPHATE TRANSPORT SYSTEM PERMEASE PROTEIN PSTC"/>
    <property type="match status" value="1"/>
</dbReference>
<evidence type="ECO:0000313" key="12">
    <source>
        <dbReference type="EMBL" id="MDW5597970.1"/>
    </source>
</evidence>
<keyword evidence="3 9" id="KW-0813">Transport</keyword>
<dbReference type="CDD" id="cd06261">
    <property type="entry name" value="TM_PBP2"/>
    <property type="match status" value="1"/>
</dbReference>
<dbReference type="InterPro" id="IPR011864">
    <property type="entry name" value="Phosphate_PstC"/>
</dbReference>
<keyword evidence="7 9" id="KW-1133">Transmembrane helix</keyword>
<dbReference type="NCBIfam" id="TIGR02138">
    <property type="entry name" value="phosphate_pstC"/>
    <property type="match status" value="1"/>
</dbReference>
<keyword evidence="8 9" id="KW-0472">Membrane</keyword>
<comment type="function">
    <text evidence="10">Part of the binding-protein-dependent transport system for phosphate; probably responsible for the translocation of the substrate across the membrane.</text>
</comment>